<name>A0A7J8JGJ5_ROUAE</name>
<accession>A0A7J8JGJ5</accession>
<keyword evidence="2" id="KW-1185">Reference proteome</keyword>
<protein>
    <submittedName>
        <fullName evidence="1">Uncharacterized protein</fullName>
    </submittedName>
</protein>
<reference evidence="1 2" key="1">
    <citation type="journal article" date="2020" name="Nature">
        <title>Six reference-quality genomes reveal evolution of bat adaptations.</title>
        <authorList>
            <person name="Jebb D."/>
            <person name="Huang Z."/>
            <person name="Pippel M."/>
            <person name="Hughes G.M."/>
            <person name="Lavrichenko K."/>
            <person name="Devanna P."/>
            <person name="Winkler S."/>
            <person name="Jermiin L.S."/>
            <person name="Skirmuntt E.C."/>
            <person name="Katzourakis A."/>
            <person name="Burkitt-Gray L."/>
            <person name="Ray D.A."/>
            <person name="Sullivan K.A.M."/>
            <person name="Roscito J.G."/>
            <person name="Kirilenko B.M."/>
            <person name="Davalos L.M."/>
            <person name="Corthals A.P."/>
            <person name="Power M.L."/>
            <person name="Jones G."/>
            <person name="Ransome R.D."/>
            <person name="Dechmann D.K.N."/>
            <person name="Locatelli A.G."/>
            <person name="Puechmaille S.J."/>
            <person name="Fedrigo O."/>
            <person name="Jarvis E.D."/>
            <person name="Hiller M."/>
            <person name="Vernes S.C."/>
            <person name="Myers E.W."/>
            <person name="Teeling E.C."/>
        </authorList>
    </citation>
    <scope>NUCLEOTIDE SEQUENCE [LARGE SCALE GENOMIC DNA]</scope>
    <source>
        <strain evidence="1">MRouAeg1</strain>
        <tissue evidence="1">Muscle</tissue>
    </source>
</reference>
<evidence type="ECO:0000313" key="2">
    <source>
        <dbReference type="Proteomes" id="UP000593571"/>
    </source>
</evidence>
<evidence type="ECO:0000313" key="1">
    <source>
        <dbReference type="EMBL" id="KAF6496013.1"/>
    </source>
</evidence>
<dbReference type="AlphaFoldDB" id="A0A7J8JGJ5"/>
<dbReference type="EMBL" id="JACASE010000002">
    <property type="protein sequence ID" value="KAF6496013.1"/>
    <property type="molecule type" value="Genomic_DNA"/>
</dbReference>
<dbReference type="PROSITE" id="PS51257">
    <property type="entry name" value="PROKAR_LIPOPROTEIN"/>
    <property type="match status" value="1"/>
</dbReference>
<sequence length="133" mass="14780">MQKKIVCELVLSLLVMSYGCFSNKIWLSGTNGCSNLILLVWLNIVELKQGNSCILPQFEAIWIINSSIYISLVDINGIISSGKKGKQGIHNLSLETVHLVTECQIKVRLLNRRPLDLVPLMCRGRDVQGASLV</sequence>
<organism evidence="1 2">
    <name type="scientific">Rousettus aegyptiacus</name>
    <name type="common">Egyptian fruit bat</name>
    <name type="synonym">Pteropus aegyptiacus</name>
    <dbReference type="NCBI Taxonomy" id="9407"/>
    <lineage>
        <taxon>Eukaryota</taxon>
        <taxon>Metazoa</taxon>
        <taxon>Chordata</taxon>
        <taxon>Craniata</taxon>
        <taxon>Vertebrata</taxon>
        <taxon>Euteleostomi</taxon>
        <taxon>Mammalia</taxon>
        <taxon>Eutheria</taxon>
        <taxon>Laurasiatheria</taxon>
        <taxon>Chiroptera</taxon>
        <taxon>Yinpterochiroptera</taxon>
        <taxon>Pteropodoidea</taxon>
        <taxon>Pteropodidae</taxon>
        <taxon>Rousettinae</taxon>
        <taxon>Rousettus</taxon>
    </lineage>
</organism>
<dbReference type="Proteomes" id="UP000593571">
    <property type="component" value="Unassembled WGS sequence"/>
</dbReference>
<comment type="caution">
    <text evidence="1">The sequence shown here is derived from an EMBL/GenBank/DDBJ whole genome shotgun (WGS) entry which is preliminary data.</text>
</comment>
<gene>
    <name evidence="1" type="ORF">HJG63_010278</name>
</gene>
<proteinExistence type="predicted"/>